<dbReference type="SUPFAM" id="SSF55008">
    <property type="entry name" value="HMA, heavy metal-associated domain"/>
    <property type="match status" value="1"/>
</dbReference>
<evidence type="ECO:0000313" key="2">
    <source>
        <dbReference type="EMBL" id="AEQ21502.1"/>
    </source>
</evidence>
<dbReference type="PATRIC" id="fig|568816.4.peg.252"/>
<dbReference type="Proteomes" id="UP000007093">
    <property type="component" value="Chromosome"/>
</dbReference>
<dbReference type="STRING" id="568816.Acin_0258"/>
<evidence type="ECO:0000259" key="1">
    <source>
        <dbReference type="Pfam" id="PF00403"/>
    </source>
</evidence>
<dbReference type="CDD" id="cd00371">
    <property type="entry name" value="HMA"/>
    <property type="match status" value="1"/>
</dbReference>
<feature type="domain" description="HMA" evidence="1">
    <location>
        <begin position="9"/>
        <end position="69"/>
    </location>
</feature>
<dbReference type="HOGENOM" id="CLU_134973_6_2_9"/>
<gene>
    <name evidence="2" type="ordered locus">Acin_0258</name>
</gene>
<name>G4Q7X3_ACIIR</name>
<keyword evidence="3" id="KW-1185">Reference proteome</keyword>
<accession>G4Q7X3</accession>
<dbReference type="Gene3D" id="3.30.70.100">
    <property type="match status" value="1"/>
</dbReference>
<evidence type="ECO:0000313" key="3">
    <source>
        <dbReference type="Proteomes" id="UP000007093"/>
    </source>
</evidence>
<sequence>MTLMVKNIIHIEGMSCGMCEAHIADTIRHAFPHAAHVSASRSKKEATFVTETPVEEAVIKKAIDETGYTYKGMKTEPYEKKGFFSRLFG</sequence>
<dbReference type="InterPro" id="IPR006121">
    <property type="entry name" value="HMA_dom"/>
</dbReference>
<dbReference type="Pfam" id="PF00403">
    <property type="entry name" value="HMA"/>
    <property type="match status" value="1"/>
</dbReference>
<organism evidence="2 3">
    <name type="scientific">Acidaminococcus intestini (strain RyC-MR95)</name>
    <dbReference type="NCBI Taxonomy" id="568816"/>
    <lineage>
        <taxon>Bacteria</taxon>
        <taxon>Bacillati</taxon>
        <taxon>Bacillota</taxon>
        <taxon>Negativicutes</taxon>
        <taxon>Acidaminococcales</taxon>
        <taxon>Acidaminococcaceae</taxon>
        <taxon>Acidaminococcus</taxon>
    </lineage>
</organism>
<dbReference type="InterPro" id="IPR036163">
    <property type="entry name" value="HMA_dom_sf"/>
</dbReference>
<dbReference type="InParanoid" id="G4Q7X3"/>
<proteinExistence type="predicted"/>
<dbReference type="EMBL" id="CP003058">
    <property type="protein sequence ID" value="AEQ21502.1"/>
    <property type="molecule type" value="Genomic_DNA"/>
</dbReference>
<reference evidence="2 3" key="1">
    <citation type="journal article" date="2011" name="J. Bacteriol.">
        <title>Complete genome sequence of Acidaminococcus intestini RYC-MR95, a Gram-negative bacterium from the phylum Firmicutes.</title>
        <authorList>
            <person name="D'Auria G."/>
            <person name="Galan J.C."/>
            <person name="Rodriguez-Alcayna M."/>
            <person name="Moya A."/>
            <person name="Baquero F."/>
            <person name="Latorre A."/>
        </authorList>
    </citation>
    <scope>NUCLEOTIDE SEQUENCE [LARGE SCALE GENOMIC DNA]</scope>
    <source>
        <strain evidence="2 3">RyC-MR95</strain>
    </source>
</reference>
<protein>
    <recommendedName>
        <fullName evidence="1">HMA domain-containing protein</fullName>
    </recommendedName>
</protein>
<dbReference type="KEGG" id="ain:Acin_0258"/>
<dbReference type="GO" id="GO:0046872">
    <property type="term" value="F:metal ion binding"/>
    <property type="evidence" value="ECO:0007669"/>
    <property type="project" value="InterPro"/>
</dbReference>
<dbReference type="AlphaFoldDB" id="G4Q7X3"/>
<dbReference type="eggNOG" id="COG2608">
    <property type="taxonomic scope" value="Bacteria"/>
</dbReference>